<evidence type="ECO:0000313" key="2">
    <source>
        <dbReference type="EMBL" id="ABI64843.1"/>
    </source>
</evidence>
<evidence type="ECO:0000313" key="3">
    <source>
        <dbReference type="Proteomes" id="UP000001964"/>
    </source>
</evidence>
<organism evidence="2 3">
    <name type="scientific">Maricaulis maris (strain MCS10)</name>
    <name type="common">Caulobacter maris</name>
    <dbReference type="NCBI Taxonomy" id="394221"/>
    <lineage>
        <taxon>Bacteria</taxon>
        <taxon>Pseudomonadati</taxon>
        <taxon>Pseudomonadota</taxon>
        <taxon>Alphaproteobacteria</taxon>
        <taxon>Maricaulales</taxon>
        <taxon>Maricaulaceae</taxon>
        <taxon>Maricaulis</taxon>
    </lineage>
</organism>
<feature type="signal peptide" evidence="1">
    <location>
        <begin position="1"/>
        <end position="19"/>
    </location>
</feature>
<evidence type="ECO:0000256" key="1">
    <source>
        <dbReference type="SAM" id="SignalP"/>
    </source>
</evidence>
<sequence length="285" mass="30198" precursor="true">MILRTLFLALVATSLAACATTTVSDSRNGSSMATAAFNYAPSSRAPVTGAGYDLVSDEGWTGRLAYVDDEGDARARLTMAYDDGLAIDVDLDIAMPYLDGGVRRFHGTDVNGRAVEVELQAGPCREPGGDTLIYSADVMMAGLTASGCGREAGGNLDRWSNYLMTYLPVIDMCLGEFRDQAQHVSYAYTMSGGETGVRLVDLDARTWECATREGGEAINSVRPLDAADAMYGEGDPVFVRGSMPEFGEGCYVYEAVRAEDLTLIGAFGFDACDTGDIATLDPGVG</sequence>
<keyword evidence="3" id="KW-1185">Reference proteome</keyword>
<feature type="chain" id="PRO_5004168380" description="Lipoprotein" evidence="1">
    <location>
        <begin position="20"/>
        <end position="285"/>
    </location>
</feature>
<dbReference type="OrthoDB" id="7627279at2"/>
<keyword evidence="1" id="KW-0732">Signal</keyword>
<dbReference type="STRING" id="394221.Mmar10_0550"/>
<name>Q0AS94_MARMM</name>
<accession>Q0AS94</accession>
<dbReference type="EMBL" id="CP000449">
    <property type="protein sequence ID" value="ABI64843.1"/>
    <property type="molecule type" value="Genomic_DNA"/>
</dbReference>
<dbReference type="Proteomes" id="UP000001964">
    <property type="component" value="Chromosome"/>
</dbReference>
<reference evidence="2 3" key="1">
    <citation type="submission" date="2006-08" db="EMBL/GenBank/DDBJ databases">
        <title>Complete sequence of Maricaulis maris MCS10.</title>
        <authorList>
            <consortium name="US DOE Joint Genome Institute"/>
            <person name="Copeland A."/>
            <person name="Lucas S."/>
            <person name="Lapidus A."/>
            <person name="Barry K."/>
            <person name="Detter J.C."/>
            <person name="Glavina del Rio T."/>
            <person name="Hammon N."/>
            <person name="Israni S."/>
            <person name="Dalin E."/>
            <person name="Tice H."/>
            <person name="Pitluck S."/>
            <person name="Saunders E."/>
            <person name="Brettin T."/>
            <person name="Bruce D."/>
            <person name="Han C."/>
            <person name="Tapia R."/>
            <person name="Gilna P."/>
            <person name="Schmutz J."/>
            <person name="Larimer F."/>
            <person name="Land M."/>
            <person name="Hauser L."/>
            <person name="Kyrpides N."/>
            <person name="Mikhailova N."/>
            <person name="Viollier P."/>
            <person name="Stephens C."/>
            <person name="Richardson P."/>
        </authorList>
    </citation>
    <scope>NUCLEOTIDE SEQUENCE [LARGE SCALE GENOMIC DNA]</scope>
    <source>
        <strain evidence="2 3">MCS10</strain>
    </source>
</reference>
<dbReference type="HOGENOM" id="CLU_975932_0_0_5"/>
<dbReference type="RefSeq" id="WP_011642490.1">
    <property type="nucleotide sequence ID" value="NC_008347.1"/>
</dbReference>
<dbReference type="AlphaFoldDB" id="Q0AS94"/>
<evidence type="ECO:0008006" key="4">
    <source>
        <dbReference type="Google" id="ProtNLM"/>
    </source>
</evidence>
<dbReference type="KEGG" id="mmr:Mmar10_0550"/>
<gene>
    <name evidence="2" type="ordered locus">Mmar10_0550</name>
</gene>
<protein>
    <recommendedName>
        <fullName evidence="4">Lipoprotein</fullName>
    </recommendedName>
</protein>
<dbReference type="PROSITE" id="PS51257">
    <property type="entry name" value="PROKAR_LIPOPROTEIN"/>
    <property type="match status" value="1"/>
</dbReference>
<proteinExistence type="predicted"/>
<dbReference type="eggNOG" id="ENOG5033X7W">
    <property type="taxonomic scope" value="Bacteria"/>
</dbReference>